<evidence type="ECO:0000259" key="3">
    <source>
        <dbReference type="PROSITE" id="PS01186"/>
    </source>
</evidence>
<evidence type="ECO:0000313" key="4">
    <source>
        <dbReference type="EMBL" id="KYQ93135.1"/>
    </source>
</evidence>
<dbReference type="InterPro" id="IPR055462">
    <property type="entry name" value="DUF7034"/>
</dbReference>
<reference evidence="4 5" key="1">
    <citation type="submission" date="2015-12" db="EMBL/GenBank/DDBJ databases">
        <title>Dictyostelia acquired genes for synthesis and detection of signals that induce cell-type specialization by lateral gene transfer from prokaryotes.</title>
        <authorList>
            <person name="Gloeckner G."/>
            <person name="Schaap P."/>
        </authorList>
    </citation>
    <scope>NUCLEOTIDE SEQUENCE [LARGE SCALE GENOMIC DNA]</scope>
    <source>
        <strain evidence="4 5">TK</strain>
    </source>
</reference>
<gene>
    <name evidence="4" type="ORF">DLAC_05766</name>
</gene>
<dbReference type="InParanoid" id="A0A151ZGS9"/>
<organism evidence="4 5">
    <name type="scientific">Tieghemostelium lacteum</name>
    <name type="common">Slime mold</name>
    <name type="synonym">Dictyostelium lacteum</name>
    <dbReference type="NCBI Taxonomy" id="361077"/>
    <lineage>
        <taxon>Eukaryota</taxon>
        <taxon>Amoebozoa</taxon>
        <taxon>Evosea</taxon>
        <taxon>Eumycetozoa</taxon>
        <taxon>Dictyostelia</taxon>
        <taxon>Dictyosteliales</taxon>
        <taxon>Raperosteliaceae</taxon>
        <taxon>Tieghemostelium</taxon>
    </lineage>
</organism>
<dbReference type="Pfam" id="PF24893">
    <property type="entry name" value="DUF7743"/>
    <property type="match status" value="1"/>
</dbReference>
<dbReference type="Pfam" id="PF22933">
    <property type="entry name" value="ComC_SSD"/>
    <property type="match status" value="1"/>
</dbReference>
<dbReference type="Pfam" id="PF23033">
    <property type="entry name" value="DUF7034"/>
    <property type="match status" value="1"/>
</dbReference>
<keyword evidence="1" id="KW-1133">Transmembrane helix</keyword>
<comment type="caution">
    <text evidence="4">The sequence shown here is derived from an EMBL/GenBank/DDBJ whole genome shotgun (WGS) entry which is preliminary data.</text>
</comment>
<feature type="domain" description="EGF-like" evidence="2 3">
    <location>
        <begin position="1036"/>
        <end position="1047"/>
    </location>
</feature>
<dbReference type="Pfam" id="PF23034">
    <property type="entry name" value="DUF7035"/>
    <property type="match status" value="1"/>
</dbReference>
<dbReference type="PROSITE" id="PS01186">
    <property type="entry name" value="EGF_2"/>
    <property type="match status" value="1"/>
</dbReference>
<dbReference type="InterPro" id="IPR055463">
    <property type="entry name" value="DUF7035"/>
</dbReference>
<proteinExistence type="predicted"/>
<evidence type="ECO:0000256" key="1">
    <source>
        <dbReference type="SAM" id="Phobius"/>
    </source>
</evidence>
<evidence type="ECO:0000259" key="2">
    <source>
        <dbReference type="PROSITE" id="PS00022"/>
    </source>
</evidence>
<feature type="transmembrane region" description="Helical" evidence="1">
    <location>
        <begin position="1316"/>
        <end position="1339"/>
    </location>
</feature>
<name>A0A151ZGS9_TIELA</name>
<protein>
    <recommendedName>
        <fullName evidence="2 3">EGF-like domain-containing protein</fullName>
    </recommendedName>
</protein>
<dbReference type="OMA" id="NFTHEST"/>
<dbReference type="InterPro" id="IPR057709">
    <property type="entry name" value="DUF7949"/>
</dbReference>
<dbReference type="InterPro" id="IPR056645">
    <property type="entry name" value="DUF7743"/>
</dbReference>
<dbReference type="InterPro" id="IPR054484">
    <property type="entry name" value="ComC_SSD"/>
</dbReference>
<sequence length="1358" mass="152628">MKFYSWLFVSIYLILNLYNIIGQTIPYIQSVYAPVEYGIEDYWILIKINRGNLGKVTSCALPNPTDQVYSIISFGDIDSLRITYTLVTPNKNLSISCSIGGLTYQFLNFTTANIKDYPTSLNVQYSNRPRLALQRNDMTLDMPSTNWVFFKISNYLYRDSRDLLHCRGVDPYKCSLIQDPYHPDVFQIQWNLEFLSSTTTSINIANFTLMPNDIVNPGSLVIPSFTVSTGTGQVTDSFYQNNLIDQEVVVELKKSGVDSQLRQIQKTDKAASTRNFYPMLGSPQSNSTHYGYFSVPYPVLSTNSQKFQYTAYTGSLLTIEQEMDLALTLTPAVWTVFGYNVFTLNGTTQPIVEILIGTKNMVSFTYFQILLNNKVIPSFPYGYYGTLTSASFKASVMFPVNMRQVLDNNFVQYVTKKPMSFTYSNASINDLTPPIITSVSVVPIGRMKGILRVTATDIDGTGVAKIYLTPHLLTSANLVSGSLTDGTFESIIDYSIHINDPLRFSQNLIQSYFNISDYSLNYYAIDPLNYGFPYTPPSDDFHINPFDLTEIRFKFNNVDLSDHGIWNTVYLKYNGASNNHSPYFVPLIIRGVDNFNLEKLERFRMEWDNIVKAFKYDFYMPSRLYSGTIDYNIYIKPWHFTVQSLYSVLGSQVLLNVTSQQGDELPPIFSSFTTGTLSNNTGYYVTFALESSLVPFKNGIIQFTSSLDNIGYTIEFTNSDLVNGSVTFNRLLVIQPTVGHTYKVTRVELTDESGHMSSLNGLFINPFFKIFSTAQREFSIIAAGSSESILPSIADFEVTPRFFQQNGNVQVSVNFTTTDNSNLLDPRYIPIIYAENLIGDIFSVPAQGQNILSDGKIQYTTTFTLPFRFGYGQYGLSLSVYGWADASSNIAGLSTYDLSNRFVGKNYLIPNSTFLETVPFINGNSLVSSRGGLLSILGFNFSPGSTVNVDYQDGNGYKVVSGVSVLSSSIFTFISEPTLLPIKVKFITDSMVVSNEWFVIPQIMETLAPTPLPISCPGTPPCGGSLRGSCVAGIGCQCIYPYTGLDCQSQFINTTIPDPNTEQPSSGSNYTTTLPNGNAVTYRSLISIVGLLEQDYNGNPIQNYTFSQWIYSDLSLPNKTVYSYTTNFTHESTGKVVQVNVSIQWFERFEIIEFANQRLEMNPSTLKYQIRISQYPFESYLNTLQLIISSTIQSSNENEGCSLKQFDSESTENFEYMKLQIDNHSLYGRFIRRAIIDDQITSVNNILLDDKFQNTINSSNYNQQSYIGIQIPNFRNYTLIDPDFSLLINSKSADDTDEGAKCIPSSSKSGLTREQLIGIIVGSIVGAIFLSIIFIFIIYKKYLKYNKHVLSLIDKIKK</sequence>
<keyword evidence="1" id="KW-0812">Transmembrane</keyword>
<keyword evidence="1" id="KW-0472">Membrane</keyword>
<dbReference type="EMBL" id="LODT01000028">
    <property type="protein sequence ID" value="KYQ93135.1"/>
    <property type="molecule type" value="Genomic_DNA"/>
</dbReference>
<evidence type="ECO:0000313" key="5">
    <source>
        <dbReference type="Proteomes" id="UP000076078"/>
    </source>
</evidence>
<dbReference type="Pfam" id="PF25820">
    <property type="entry name" value="DUF7949"/>
    <property type="match status" value="1"/>
</dbReference>
<dbReference type="PANTHER" id="PTHR31378">
    <property type="entry name" value="EGF-LIKE DOMAIN-CONTAINING PROTEIN-RELATED-RELATED"/>
    <property type="match status" value="1"/>
</dbReference>
<dbReference type="Proteomes" id="UP000076078">
    <property type="component" value="Unassembled WGS sequence"/>
</dbReference>
<accession>A0A151ZGS9</accession>
<dbReference type="PROSITE" id="PS00022">
    <property type="entry name" value="EGF_1"/>
    <property type="match status" value="1"/>
</dbReference>
<dbReference type="PANTHER" id="PTHR31378:SF17">
    <property type="match status" value="1"/>
</dbReference>
<keyword evidence="5" id="KW-1185">Reference proteome</keyword>
<dbReference type="InterPro" id="IPR000742">
    <property type="entry name" value="EGF"/>
</dbReference>